<dbReference type="OrthoDB" id="2454814at2"/>
<feature type="region of interest" description="Disordered" evidence="1">
    <location>
        <begin position="1"/>
        <end position="77"/>
    </location>
</feature>
<dbReference type="EMBL" id="NMUQ01000004">
    <property type="protein sequence ID" value="OXM13225.1"/>
    <property type="molecule type" value="Genomic_DNA"/>
</dbReference>
<sequence length="77" mass="8951">MTEPRDKKLDQNNSSIVDRDHPEQFPTKKESQMDRDPSQQNVDSIPVEDLTIEQQDEKDKTHTKNDSSSARKYNTGF</sequence>
<feature type="compositionally biased region" description="Basic and acidic residues" evidence="1">
    <location>
        <begin position="1"/>
        <end position="10"/>
    </location>
</feature>
<reference evidence="2 3" key="1">
    <citation type="submission" date="2017-07" db="EMBL/GenBank/DDBJ databases">
        <title>Paenibacillus herberti R33 genome sequencing and assembly.</title>
        <authorList>
            <person name="Su W."/>
        </authorList>
    </citation>
    <scope>NUCLEOTIDE SEQUENCE [LARGE SCALE GENOMIC DNA]</scope>
    <source>
        <strain evidence="2 3">R33</strain>
    </source>
</reference>
<feature type="compositionally biased region" description="Basic and acidic residues" evidence="1">
    <location>
        <begin position="17"/>
        <end position="37"/>
    </location>
</feature>
<dbReference type="RefSeq" id="WP_089526954.1">
    <property type="nucleotide sequence ID" value="NZ_NMUQ01000004.1"/>
</dbReference>
<feature type="compositionally biased region" description="Basic and acidic residues" evidence="1">
    <location>
        <begin position="55"/>
        <end position="65"/>
    </location>
</feature>
<evidence type="ECO:0000313" key="2">
    <source>
        <dbReference type="EMBL" id="OXM13225.1"/>
    </source>
</evidence>
<evidence type="ECO:0000256" key="1">
    <source>
        <dbReference type="SAM" id="MobiDB-lite"/>
    </source>
</evidence>
<proteinExistence type="predicted"/>
<dbReference type="Proteomes" id="UP000215145">
    <property type="component" value="Unassembled WGS sequence"/>
</dbReference>
<feature type="compositionally biased region" description="Polar residues" evidence="1">
    <location>
        <begin position="66"/>
        <end position="77"/>
    </location>
</feature>
<name>A0A229NU34_9BACL</name>
<organism evidence="2 3">
    <name type="scientific">Paenibacillus herberti</name>
    <dbReference type="NCBI Taxonomy" id="1619309"/>
    <lineage>
        <taxon>Bacteria</taxon>
        <taxon>Bacillati</taxon>
        <taxon>Bacillota</taxon>
        <taxon>Bacilli</taxon>
        <taxon>Bacillales</taxon>
        <taxon>Paenibacillaceae</taxon>
        <taxon>Paenibacillus</taxon>
    </lineage>
</organism>
<dbReference type="AlphaFoldDB" id="A0A229NU34"/>
<accession>A0A229NU34</accession>
<evidence type="ECO:0000313" key="3">
    <source>
        <dbReference type="Proteomes" id="UP000215145"/>
    </source>
</evidence>
<keyword evidence="3" id="KW-1185">Reference proteome</keyword>
<protein>
    <submittedName>
        <fullName evidence="2">Uncharacterized protein</fullName>
    </submittedName>
</protein>
<gene>
    <name evidence="2" type="ORF">CGZ75_24010</name>
</gene>
<comment type="caution">
    <text evidence="2">The sequence shown here is derived from an EMBL/GenBank/DDBJ whole genome shotgun (WGS) entry which is preliminary data.</text>
</comment>